<comment type="caution">
    <text evidence="1">The sequence shown here is derived from an EMBL/GenBank/DDBJ whole genome shotgun (WGS) entry which is preliminary data.</text>
</comment>
<reference evidence="1 2" key="1">
    <citation type="submission" date="2020-08" db="EMBL/GenBank/DDBJ databases">
        <title>A Genomic Blueprint of the Chicken Gut Microbiome.</title>
        <authorList>
            <person name="Gilroy R."/>
            <person name="Ravi A."/>
            <person name="Getino M."/>
            <person name="Pursley I."/>
            <person name="Horton D.L."/>
            <person name="Alikhan N.-F."/>
            <person name="Baker D."/>
            <person name="Gharbi K."/>
            <person name="Hall N."/>
            <person name="Watson M."/>
            <person name="Adriaenssens E.M."/>
            <person name="Foster-Nyarko E."/>
            <person name="Jarju S."/>
            <person name="Secka A."/>
            <person name="Antonio M."/>
            <person name="Oren A."/>
            <person name="Chaudhuri R."/>
            <person name="La Ragione R.M."/>
            <person name="Hildebrand F."/>
            <person name="Pallen M.J."/>
        </authorList>
    </citation>
    <scope>NUCLEOTIDE SEQUENCE [LARGE SCALE GENOMIC DNA]</scope>
    <source>
        <strain evidence="1 2">Sa5BUN4</strain>
    </source>
</reference>
<accession>A0A8X8G130</accession>
<dbReference type="RefSeq" id="WP_191770763.1">
    <property type="nucleotide sequence ID" value="NZ_JACSQS010000009.1"/>
</dbReference>
<keyword evidence="2" id="KW-1185">Reference proteome</keyword>
<dbReference type="Proteomes" id="UP000636938">
    <property type="component" value="Unassembled WGS sequence"/>
</dbReference>
<protein>
    <submittedName>
        <fullName evidence="1">Uncharacterized protein</fullName>
    </submittedName>
</protein>
<dbReference type="AlphaFoldDB" id="A0A8X8G130"/>
<sequence>MPQPLQPHPAAPGIFTIHSVAAPASGPAASLVPRAVGNAPVITAIWMAGMPCYGGQAPQGITDVLTAQERGVIASDHARYGNALNDPERIVNIDPEQAKAHVSYRALCTQFQRPGSFCVRHAEGGDLILVHRSRSALSPAQLVRTPLQRSATGWQLQVADNASPAWSAVRGRHFQTLQALKAALPPGMREVQAMAVGDPDISHL</sequence>
<evidence type="ECO:0000313" key="2">
    <source>
        <dbReference type="Proteomes" id="UP000636938"/>
    </source>
</evidence>
<organism evidence="1 2">
    <name type="scientific">Stenotrophomonas lacuserhaii</name>
    <dbReference type="NCBI Taxonomy" id="2760084"/>
    <lineage>
        <taxon>Bacteria</taxon>
        <taxon>Pseudomonadati</taxon>
        <taxon>Pseudomonadota</taxon>
        <taxon>Gammaproteobacteria</taxon>
        <taxon>Lysobacterales</taxon>
        <taxon>Lysobacteraceae</taxon>
        <taxon>Stenotrophomonas</taxon>
    </lineage>
</organism>
<proteinExistence type="predicted"/>
<evidence type="ECO:0000313" key="1">
    <source>
        <dbReference type="EMBL" id="MBD7954605.1"/>
    </source>
</evidence>
<gene>
    <name evidence="1" type="ORF">H9654_10380</name>
</gene>
<dbReference type="EMBL" id="JACSQS010000009">
    <property type="protein sequence ID" value="MBD7954605.1"/>
    <property type="molecule type" value="Genomic_DNA"/>
</dbReference>
<name>A0A8X8G130_9GAMM</name>